<feature type="signal peptide" evidence="2">
    <location>
        <begin position="1"/>
        <end position="21"/>
    </location>
</feature>
<dbReference type="InterPro" id="IPR029018">
    <property type="entry name" value="Hex-like_dom2"/>
</dbReference>
<sequence>MRLPSLFGSALFLCAAVDALGQQQTLAFNGTADDLLLASSSASVRLILDAADWPGVLRAADDVALDFGRVTDLNGAVTLDESNDVCGNASVIFNVTGKSNWDISGDGEKTAGVIIAGTVGKSSLIDALVEDGKIDVSGVEGQWEAFASSVVRAPVDGVDWALVVAGSDKRGTIYGLYDISEQIGVSPWYWFADVPTRRQSTIYASNTTKKQGSPSVKYRGLFINDEAPALTGWMNANYPKSEYGSAFGADYYAHVFELLLRLRANYFWPAMWGSMFNVDDARSQPLADEYGIAMGTSHTEPMMRATNEWTIFGQGAWQWNTNNASIYPFFVEGAERAKPYEGIVTMGMRGSGDTALSAGIETAMLEDIVDTQRSILEDVYGNVTAVPQMWCLYKEVQGYYEAGMRVPDDVTLLWTDDNWGNMRRLPTGNETDRSGGAGIYYHFDYVGDPRDYKWINTIQLEKSWEQLRLTYERGARDIWIVNVGDLKPLEIPISHFLDLAYDIDKWSTVSTEYWLALWATREFGAAVAKDTARVVDVYGKLAARRKYELLNSTIYNVVNYEEAENVLDEWETLAREAQSIYDTLPAEARPSFFELVLHPVLAGLTVYDIHISSAKNLLYAAQGRTSANAWADRVLNKLGYDHEFTVRYNSLLDGKWNHMMDQTHLGYVYWQQPMRQVTPPLQFVQTLEGGLNGDMGVSVEGSKASVPGDDQWHDLSSDTLTLPHIDPFGSRRWIDIFSTGTEPCSWNISAAPFVKLSQSSGTLAPSGNATETRVYITIDWDAVADASGSTTINVTSSTGYGTQYTAPEVILPYNRTAIPSAFTNGFVESDGHVSIEAAHYSAVVAAKTANTTAEWTVISSYGRTHSGVTLSPGTLPSLSTKTAPALAYNIVTFSPLLSPNASAPNTNLSLYLSPSLNTDPSRPLRYAVAVDDLEPQTVQFVVDRPDGALPVGWEDAVADAAWKSRTDWVVPPGEHVVRLWALEPGVVVQKIVLDLGGVRESYLGPPESYRVE</sequence>
<dbReference type="PANTHER" id="PTHR37842:SF2">
    <property type="entry name" value="GYLCOSYL HYDROLASE 115 C-TERMINAL DOMAIN-CONTAINING PROTEIN"/>
    <property type="match status" value="1"/>
</dbReference>
<evidence type="ECO:0000259" key="3">
    <source>
        <dbReference type="Pfam" id="PF17829"/>
    </source>
</evidence>
<dbReference type="Pfam" id="PF15979">
    <property type="entry name" value="Glyco_hydro_115"/>
    <property type="match status" value="1"/>
</dbReference>
<keyword evidence="2" id="KW-0732">Signal</keyword>
<dbReference type="Pfam" id="PF17829">
    <property type="entry name" value="GH115_C"/>
    <property type="match status" value="1"/>
</dbReference>
<dbReference type="InterPro" id="IPR041437">
    <property type="entry name" value="GH115_C"/>
</dbReference>
<dbReference type="EMBL" id="JBBWUH010000005">
    <property type="protein sequence ID" value="KAK8166282.1"/>
    <property type="molecule type" value="Genomic_DNA"/>
</dbReference>
<feature type="domain" description="Gylcosyl hydrolase 115 C-terminal" evidence="3">
    <location>
        <begin position="825"/>
        <end position="1007"/>
    </location>
</feature>
<reference evidence="4 5" key="1">
    <citation type="journal article" date="2022" name="G3 (Bethesda)">
        <title>Enemy or ally: a genomic approach to elucidate the lifestyle of Phyllosticta citrichinaensis.</title>
        <authorList>
            <person name="Buijs V.A."/>
            <person name="Groenewald J.Z."/>
            <person name="Haridas S."/>
            <person name="LaButti K.M."/>
            <person name="Lipzen A."/>
            <person name="Martin F.M."/>
            <person name="Barry K."/>
            <person name="Grigoriev I.V."/>
            <person name="Crous P.W."/>
            <person name="Seidl M.F."/>
        </authorList>
    </citation>
    <scope>NUCLEOTIDE SEQUENCE [LARGE SCALE GENOMIC DNA]</scope>
    <source>
        <strain evidence="4 5">CBS 129764</strain>
    </source>
</reference>
<dbReference type="Gene3D" id="2.60.120.1620">
    <property type="match status" value="1"/>
</dbReference>
<gene>
    <name evidence="4" type="ORF">IWX90DRAFT_207716</name>
</gene>
<proteinExistence type="predicted"/>
<evidence type="ECO:0000256" key="1">
    <source>
        <dbReference type="ARBA" id="ARBA00022801"/>
    </source>
</evidence>
<evidence type="ECO:0000313" key="5">
    <source>
        <dbReference type="Proteomes" id="UP001456524"/>
    </source>
</evidence>
<dbReference type="Gene3D" id="3.20.20.520">
    <property type="entry name" value="Glycosyl hydrolase family 115"/>
    <property type="match status" value="1"/>
</dbReference>
<dbReference type="Gene3D" id="3.30.379.10">
    <property type="entry name" value="Chitobiase/beta-hexosaminidase domain 2-like"/>
    <property type="match status" value="1"/>
</dbReference>
<feature type="chain" id="PRO_5045830552" description="Gylcosyl hydrolase 115 C-terminal domain-containing protein" evidence="2">
    <location>
        <begin position="22"/>
        <end position="1012"/>
    </location>
</feature>
<evidence type="ECO:0000256" key="2">
    <source>
        <dbReference type="SAM" id="SignalP"/>
    </source>
</evidence>
<accession>A0ABR1XT37</accession>
<keyword evidence="1" id="KW-0378">Hydrolase</keyword>
<dbReference type="PANTHER" id="PTHR37842">
    <property type="match status" value="1"/>
</dbReference>
<dbReference type="InterPro" id="IPR042301">
    <property type="entry name" value="GH115_sf"/>
</dbReference>
<dbReference type="Proteomes" id="UP001456524">
    <property type="component" value="Unassembled WGS sequence"/>
</dbReference>
<protein>
    <recommendedName>
        <fullName evidence="3">Gylcosyl hydrolase 115 C-terminal domain-containing protein</fullName>
    </recommendedName>
</protein>
<name>A0ABR1XT37_9PEZI</name>
<comment type="caution">
    <text evidence="4">The sequence shown here is derived from an EMBL/GenBank/DDBJ whole genome shotgun (WGS) entry which is preliminary data.</text>
</comment>
<evidence type="ECO:0000313" key="4">
    <source>
        <dbReference type="EMBL" id="KAK8166282.1"/>
    </source>
</evidence>
<keyword evidence="5" id="KW-1185">Reference proteome</keyword>
<dbReference type="InterPro" id="IPR031924">
    <property type="entry name" value="GH115"/>
</dbReference>
<dbReference type="Gene3D" id="1.20.58.2150">
    <property type="match status" value="1"/>
</dbReference>
<organism evidence="4 5">
    <name type="scientific">Phyllosticta citrichinensis</name>
    <dbReference type="NCBI Taxonomy" id="1130410"/>
    <lineage>
        <taxon>Eukaryota</taxon>
        <taxon>Fungi</taxon>
        <taxon>Dikarya</taxon>
        <taxon>Ascomycota</taxon>
        <taxon>Pezizomycotina</taxon>
        <taxon>Dothideomycetes</taxon>
        <taxon>Dothideomycetes incertae sedis</taxon>
        <taxon>Botryosphaeriales</taxon>
        <taxon>Phyllostictaceae</taxon>
        <taxon>Phyllosticta</taxon>
    </lineage>
</organism>